<reference evidence="2 3" key="2">
    <citation type="submission" date="2015-05" db="EMBL/GenBank/DDBJ databases">
        <title>Lifestyle Evolution in Cyanobacterial Symbionts of Sponges.</title>
        <authorList>
            <person name="Burgsdorf I."/>
            <person name="Slaby B.M."/>
            <person name="Handley K.M."/>
            <person name="Haber M."/>
            <person name="Blom J."/>
            <person name="Marshall C.W."/>
            <person name="Gilbert J.A."/>
            <person name="Hentschel U."/>
            <person name="Steindler L."/>
        </authorList>
    </citation>
    <scope>NUCLEOTIDE SEQUENCE [LARGE SCALE GENOMIC DNA]</scope>
    <source>
        <strain evidence="2">15L</strain>
    </source>
</reference>
<keyword evidence="1" id="KW-0472">Membrane</keyword>
<sequence>MIAPPLHPVALIAAWIQPEMLIPFGGLLIAFAGLLLTACQFLKGEIKGSETRLREEMKAGDTRLWEEMKAGEARLSEEMKAGEARQREALLDVKGEVRSLGDKLDSLLVLMAKETAVPTVGHDH</sequence>
<dbReference type="Proteomes" id="UP000035037">
    <property type="component" value="Unassembled WGS sequence"/>
</dbReference>
<dbReference type="EMBL" id="JYFQ01000225">
    <property type="protein sequence ID" value="KKZ09964.1"/>
    <property type="molecule type" value="Genomic_DNA"/>
</dbReference>
<keyword evidence="1" id="KW-0812">Transmembrane</keyword>
<dbReference type="AlphaFoldDB" id="A0A0G8AR46"/>
<name>A0A0G8AR46_9SYNE</name>
<feature type="transmembrane region" description="Helical" evidence="1">
    <location>
        <begin position="20"/>
        <end position="42"/>
    </location>
</feature>
<keyword evidence="1" id="KW-1133">Transmembrane helix</keyword>
<dbReference type="PATRIC" id="fig|1608419.3.peg.1437"/>
<evidence type="ECO:0000256" key="1">
    <source>
        <dbReference type="SAM" id="Phobius"/>
    </source>
</evidence>
<gene>
    <name evidence="2" type="ORF">TQ37_10475</name>
</gene>
<proteinExistence type="predicted"/>
<protein>
    <submittedName>
        <fullName evidence="2">Uncharacterized protein</fullName>
    </submittedName>
</protein>
<reference evidence="2 3" key="1">
    <citation type="submission" date="2015-02" db="EMBL/GenBank/DDBJ databases">
        <authorList>
            <person name="Slaby B."/>
            <person name="Hentschel U."/>
        </authorList>
    </citation>
    <scope>NUCLEOTIDE SEQUENCE [LARGE SCALE GENOMIC DNA]</scope>
    <source>
        <strain evidence="2">15L</strain>
    </source>
</reference>
<evidence type="ECO:0000313" key="3">
    <source>
        <dbReference type="Proteomes" id="UP000035037"/>
    </source>
</evidence>
<comment type="caution">
    <text evidence="2">The sequence shown here is derived from an EMBL/GenBank/DDBJ whole genome shotgun (WGS) entry which is preliminary data.</text>
</comment>
<accession>A0A0G8AR46</accession>
<organism evidence="2 3">
    <name type="scientific">Candidatus Synechococcus spongiarum 15L</name>
    <dbReference type="NCBI Taxonomy" id="1608419"/>
    <lineage>
        <taxon>Bacteria</taxon>
        <taxon>Bacillati</taxon>
        <taxon>Cyanobacteriota</taxon>
        <taxon>Cyanophyceae</taxon>
        <taxon>Synechococcales</taxon>
        <taxon>Synechococcaceae</taxon>
        <taxon>Synechococcus</taxon>
    </lineage>
</organism>
<evidence type="ECO:0000313" key="2">
    <source>
        <dbReference type="EMBL" id="KKZ09964.1"/>
    </source>
</evidence>